<dbReference type="InterPro" id="IPR004771">
    <property type="entry name" value="K/H_exchanger"/>
</dbReference>
<feature type="transmembrane region" description="Helical" evidence="9">
    <location>
        <begin position="115"/>
        <end position="135"/>
    </location>
</feature>
<keyword evidence="12" id="KW-1185">Reference proteome</keyword>
<keyword evidence="6" id="KW-0406">Ion transport</keyword>
<reference evidence="11 12" key="1">
    <citation type="journal article" date="2011" name="Proc. Natl. Acad. Sci. U.S.A.">
        <title>Evolutionary erosion of yeast sex chromosomes by mating-type switching accidents.</title>
        <authorList>
            <person name="Gordon J.L."/>
            <person name="Armisen D."/>
            <person name="Proux-Wera E."/>
            <person name="Oheigeartaigh S.S."/>
            <person name="Byrne K.P."/>
            <person name="Wolfe K.H."/>
        </authorList>
    </citation>
    <scope>NUCLEOTIDE SEQUENCE [LARGE SCALE GENOMIC DNA]</scope>
    <source>
        <strain evidence="12">ATCC 10662 / CBS 1146 / NBRC 0425 / NCYC 2629 / NRRL Y-866</strain>
    </source>
</reference>
<evidence type="ECO:0000256" key="1">
    <source>
        <dbReference type="ARBA" id="ARBA00004141"/>
    </source>
</evidence>
<keyword evidence="4 9" id="KW-0812">Transmembrane</keyword>
<keyword evidence="7 9" id="KW-0472">Membrane</keyword>
<evidence type="ECO:0000259" key="10">
    <source>
        <dbReference type="Pfam" id="PF00999"/>
    </source>
</evidence>
<evidence type="ECO:0000256" key="9">
    <source>
        <dbReference type="SAM" id="Phobius"/>
    </source>
</evidence>
<feature type="domain" description="Cation/H+ exchanger transmembrane" evidence="10">
    <location>
        <begin position="32"/>
        <end position="419"/>
    </location>
</feature>
<evidence type="ECO:0000256" key="3">
    <source>
        <dbReference type="ARBA" id="ARBA00022449"/>
    </source>
</evidence>
<keyword evidence="2" id="KW-0813">Transport</keyword>
<keyword evidence="5 9" id="KW-1133">Transmembrane helix</keyword>
<dbReference type="GeneID" id="11502160"/>
<name>G8ZSY1_TORDE</name>
<dbReference type="eggNOG" id="KOG1650">
    <property type="taxonomic scope" value="Eukaryota"/>
</dbReference>
<gene>
    <name evidence="11" type="primary">TDEL0D01410</name>
    <name evidence="11" type="ORF">TDEL_0D01410</name>
</gene>
<dbReference type="STRING" id="1076872.G8ZSY1"/>
<feature type="transmembrane region" description="Helical" evidence="9">
    <location>
        <begin position="21"/>
        <end position="38"/>
    </location>
</feature>
<feature type="transmembrane region" description="Helical" evidence="9">
    <location>
        <begin position="340"/>
        <end position="361"/>
    </location>
</feature>
<dbReference type="GO" id="GO:0015386">
    <property type="term" value="F:potassium:proton antiporter activity"/>
    <property type="evidence" value="ECO:0007669"/>
    <property type="project" value="EnsemblFungi"/>
</dbReference>
<dbReference type="PANTHER" id="PTHR32468">
    <property type="entry name" value="CATION/H + ANTIPORTER"/>
    <property type="match status" value="1"/>
</dbReference>
<proteinExistence type="predicted"/>
<evidence type="ECO:0000256" key="4">
    <source>
        <dbReference type="ARBA" id="ARBA00022692"/>
    </source>
</evidence>
<dbReference type="RefSeq" id="XP_003680936.1">
    <property type="nucleotide sequence ID" value="XM_003680888.1"/>
</dbReference>
<dbReference type="HOGENOM" id="CLU_005126_10_1_1"/>
<dbReference type="Gene3D" id="1.20.1530.20">
    <property type="match status" value="1"/>
</dbReference>
<feature type="coiled-coil region" evidence="8">
    <location>
        <begin position="431"/>
        <end position="458"/>
    </location>
</feature>
<keyword evidence="8" id="KW-0175">Coiled coil</keyword>
<dbReference type="GO" id="GO:0005794">
    <property type="term" value="C:Golgi apparatus"/>
    <property type="evidence" value="ECO:0007669"/>
    <property type="project" value="EnsemblFungi"/>
</dbReference>
<evidence type="ECO:0000256" key="2">
    <source>
        <dbReference type="ARBA" id="ARBA00022448"/>
    </source>
</evidence>
<dbReference type="GO" id="GO:0016020">
    <property type="term" value="C:membrane"/>
    <property type="evidence" value="ECO:0007669"/>
    <property type="project" value="UniProtKB-SubCell"/>
</dbReference>
<keyword evidence="3" id="KW-0050">Antiport</keyword>
<accession>G8ZSY1</accession>
<dbReference type="NCBIfam" id="TIGR00932">
    <property type="entry name" value="2a37"/>
    <property type="match status" value="1"/>
</dbReference>
<dbReference type="InParanoid" id="G8ZSY1"/>
<feature type="transmembrane region" description="Helical" evidence="9">
    <location>
        <begin position="315"/>
        <end position="334"/>
    </location>
</feature>
<dbReference type="InterPro" id="IPR050794">
    <property type="entry name" value="CPA2_transporter"/>
</dbReference>
<dbReference type="Pfam" id="PF00999">
    <property type="entry name" value="Na_H_Exchanger"/>
    <property type="match status" value="1"/>
</dbReference>
<sequence length="869" mass="95806">MAVGGVISGGNPFIWNSGSPLTLWLFQVCLILVTCNLVNIPFSKIRQPKVISEVIAGVILGPTVLGQIPNFTKTMFPAASIPGLSLTSNLGIILFMFFLGLEVDKGFIKKHLKKALSIGLFSLTIPFGFGCLFAVPLYNTYMGNHTETGHVKFTVFMVFIAVSISVTAFPVLCRILNELCLIKERAGIVVLGGGIINDILGWILLALSVILSNSTADPVNTVYILLCTLGWFLFISYPIGFVLRWALVRTHELERSKPSPMATMCVLFIMFISAYFTDIIGVHPIFGAFMAGLIVPRENNYVVKLAERMEDIPNIVLIPIYFAVAGLNVDLTLLNEGRDWGYVFASIGIAISTKIVSGSVAARIHGLFFRESLAVGVLLSCKGIVEIVVLTVGLNAGIISRKIFGMFILMALVSTFLTTPLTLLVYPESYRRDLRTRMNKEIESVEESTNEVSNIEEKESTVMSLKSFEDVKNFHITKIINITSSTETISSSLELLNHLLIGQVVTGPAPGTSRGKELSRKSSNSTVKPSFSKVKKLSRVWSRGDDSETALTIIEEDPLGFELEIPLKAVHLRLLTERTADLLQSSSLQNDDQESTVNTDSILQIFDIFSRLSRIQFSSEVIFSTVRERAANILSMQKNPTDLVVLPLRGATSEINGSEISSGEHYGDFSQIYSHILGLNDLPANFFGTIFSSLKASSAVLISNSGDRAYINRFKKRYFNLLLPRPILTSSDFLALHLLLLICYHNGAGGDHPHGTIYINSKNSEFVDQLNDLYADRNWYNETIVNITSVNYGQESHFDSASASFVEAVMDSSLAETPHEDNLEESTFILSESFSQGETSFSEEAKSAILHGANRKFNVLITHYYSDAQ</sequence>
<dbReference type="InterPro" id="IPR006153">
    <property type="entry name" value="Cation/H_exchanger_TM"/>
</dbReference>
<evidence type="ECO:0000313" key="11">
    <source>
        <dbReference type="EMBL" id="CCE91725.1"/>
    </source>
</evidence>
<feature type="transmembrane region" description="Helical" evidence="9">
    <location>
        <begin position="188"/>
        <end position="211"/>
    </location>
</feature>
<evidence type="ECO:0000256" key="5">
    <source>
        <dbReference type="ARBA" id="ARBA00022989"/>
    </source>
</evidence>
<evidence type="ECO:0000256" key="7">
    <source>
        <dbReference type="ARBA" id="ARBA00023136"/>
    </source>
</evidence>
<evidence type="ECO:0000256" key="8">
    <source>
        <dbReference type="SAM" id="Coils"/>
    </source>
</evidence>
<dbReference type="EMBL" id="HE616745">
    <property type="protein sequence ID" value="CCE91725.1"/>
    <property type="molecule type" value="Genomic_DNA"/>
</dbReference>
<feature type="transmembrane region" description="Helical" evidence="9">
    <location>
        <begin position="223"/>
        <end position="247"/>
    </location>
</feature>
<dbReference type="KEGG" id="tdl:TDEL_0D01410"/>
<feature type="transmembrane region" description="Helical" evidence="9">
    <location>
        <begin position="155"/>
        <end position="176"/>
    </location>
</feature>
<dbReference type="OrthoDB" id="2687058at2759"/>
<dbReference type="FunCoup" id="G8ZSY1">
    <property type="interactions" value="201"/>
</dbReference>
<evidence type="ECO:0000313" key="12">
    <source>
        <dbReference type="Proteomes" id="UP000005627"/>
    </source>
</evidence>
<dbReference type="InterPro" id="IPR038770">
    <property type="entry name" value="Na+/solute_symporter_sf"/>
</dbReference>
<dbReference type="Proteomes" id="UP000005627">
    <property type="component" value="Chromosome 4"/>
</dbReference>
<dbReference type="PANTHER" id="PTHR32468:SF0">
    <property type="entry name" value="K(+)_H(+) ANTIPORTER 1"/>
    <property type="match status" value="1"/>
</dbReference>
<dbReference type="AlphaFoldDB" id="G8ZSY1"/>
<evidence type="ECO:0000256" key="6">
    <source>
        <dbReference type="ARBA" id="ARBA00023065"/>
    </source>
</evidence>
<feature type="transmembrane region" description="Helical" evidence="9">
    <location>
        <begin position="404"/>
        <end position="426"/>
    </location>
</feature>
<comment type="subcellular location">
    <subcellularLocation>
        <location evidence="1">Membrane</location>
        <topology evidence="1">Multi-pass membrane protein</topology>
    </subcellularLocation>
</comment>
<feature type="transmembrane region" description="Helical" evidence="9">
    <location>
        <begin position="373"/>
        <end position="398"/>
    </location>
</feature>
<feature type="transmembrane region" description="Helical" evidence="9">
    <location>
        <begin position="81"/>
        <end position="103"/>
    </location>
</feature>
<feature type="transmembrane region" description="Helical" evidence="9">
    <location>
        <begin position="259"/>
        <end position="276"/>
    </location>
</feature>
<feature type="transmembrane region" description="Helical" evidence="9">
    <location>
        <begin position="50"/>
        <end position="69"/>
    </location>
</feature>
<organism evidence="11 12">
    <name type="scientific">Torulaspora delbrueckii</name>
    <name type="common">Yeast</name>
    <name type="synonym">Candida colliculosa</name>
    <dbReference type="NCBI Taxonomy" id="4950"/>
    <lineage>
        <taxon>Eukaryota</taxon>
        <taxon>Fungi</taxon>
        <taxon>Dikarya</taxon>
        <taxon>Ascomycota</taxon>
        <taxon>Saccharomycotina</taxon>
        <taxon>Saccharomycetes</taxon>
        <taxon>Saccharomycetales</taxon>
        <taxon>Saccharomycetaceae</taxon>
        <taxon>Torulaspora</taxon>
    </lineage>
</organism>
<protein>
    <recommendedName>
        <fullName evidence="10">Cation/H+ exchanger transmembrane domain-containing protein</fullName>
    </recommendedName>
</protein>